<feature type="region of interest" description="Disordered" evidence="6">
    <location>
        <begin position="301"/>
        <end position="426"/>
    </location>
</feature>
<dbReference type="GO" id="GO:0009986">
    <property type="term" value="C:cell surface"/>
    <property type="evidence" value="ECO:0007669"/>
    <property type="project" value="TreeGrafter"/>
</dbReference>
<feature type="compositionally biased region" description="Low complexity" evidence="6">
    <location>
        <begin position="316"/>
        <end position="332"/>
    </location>
</feature>
<evidence type="ECO:0000256" key="1">
    <source>
        <dbReference type="ARBA" id="ARBA00000382"/>
    </source>
</evidence>
<dbReference type="PANTHER" id="PTHR16631">
    <property type="entry name" value="GLUCAN 1,3-BETA-GLUCOSIDASE"/>
    <property type="match status" value="1"/>
</dbReference>
<comment type="catalytic activity">
    <reaction evidence="1">
        <text>Hydrolysis of (1-&gt;3)-beta-D-glucosidic linkages in (1-&gt;3)-beta-D-glucans.</text>
        <dbReference type="EC" id="3.2.1.39"/>
    </reaction>
</comment>
<keyword evidence="7" id="KW-0732">Signal</keyword>
<dbReference type="GO" id="GO:0009277">
    <property type="term" value="C:fungal-type cell wall"/>
    <property type="evidence" value="ECO:0007669"/>
    <property type="project" value="TreeGrafter"/>
</dbReference>
<evidence type="ECO:0000256" key="5">
    <source>
        <dbReference type="ARBA" id="ARBA00022801"/>
    </source>
</evidence>
<dbReference type="OrthoDB" id="77201at2759"/>
<keyword evidence="5 8" id="KW-0378">Hydrolase</keyword>
<dbReference type="Proteomes" id="UP000799779">
    <property type="component" value="Unassembled WGS sequence"/>
</dbReference>
<evidence type="ECO:0000256" key="3">
    <source>
        <dbReference type="ARBA" id="ARBA00008773"/>
    </source>
</evidence>
<reference evidence="8" key="1">
    <citation type="journal article" date="2020" name="Stud. Mycol.">
        <title>101 Dothideomycetes genomes: a test case for predicting lifestyles and emergence of pathogens.</title>
        <authorList>
            <person name="Haridas S."/>
            <person name="Albert R."/>
            <person name="Binder M."/>
            <person name="Bloem J."/>
            <person name="Labutti K."/>
            <person name="Salamov A."/>
            <person name="Andreopoulos B."/>
            <person name="Baker S."/>
            <person name="Barry K."/>
            <person name="Bills G."/>
            <person name="Bluhm B."/>
            <person name="Cannon C."/>
            <person name="Castanera R."/>
            <person name="Culley D."/>
            <person name="Daum C."/>
            <person name="Ezra D."/>
            <person name="Gonzalez J."/>
            <person name="Henrissat B."/>
            <person name="Kuo A."/>
            <person name="Liang C."/>
            <person name="Lipzen A."/>
            <person name="Lutzoni F."/>
            <person name="Magnuson J."/>
            <person name="Mondo S."/>
            <person name="Nolan M."/>
            <person name="Ohm R."/>
            <person name="Pangilinan J."/>
            <person name="Park H.-J."/>
            <person name="Ramirez L."/>
            <person name="Alfaro M."/>
            <person name="Sun H."/>
            <person name="Tritt A."/>
            <person name="Yoshinaga Y."/>
            <person name="Zwiers L.-H."/>
            <person name="Turgeon B."/>
            <person name="Goodwin S."/>
            <person name="Spatafora J."/>
            <person name="Crous P."/>
            <person name="Grigoriev I."/>
        </authorList>
    </citation>
    <scope>NUCLEOTIDE SEQUENCE</scope>
    <source>
        <strain evidence="8">CBS 123094</strain>
    </source>
</reference>
<dbReference type="GO" id="GO:0042973">
    <property type="term" value="F:glucan endo-1,3-beta-D-glucosidase activity"/>
    <property type="evidence" value="ECO:0007669"/>
    <property type="project" value="UniProtKB-EC"/>
</dbReference>
<dbReference type="AlphaFoldDB" id="A0A6A5W1A1"/>
<feature type="compositionally biased region" description="Polar residues" evidence="6">
    <location>
        <begin position="333"/>
        <end position="353"/>
    </location>
</feature>
<evidence type="ECO:0000256" key="7">
    <source>
        <dbReference type="SAM" id="SignalP"/>
    </source>
</evidence>
<protein>
    <recommendedName>
        <fullName evidence="4">glucan endo-1,3-beta-D-glucosidase</fullName>
        <ecNumber evidence="4">3.2.1.39</ecNumber>
    </recommendedName>
</protein>
<dbReference type="PANTHER" id="PTHR16631:SF13">
    <property type="entry name" value="GLUCAN ENDO-1,3-BETA-GLUCOSIDASE EGLC-RELATED"/>
    <property type="match status" value="1"/>
</dbReference>
<evidence type="ECO:0000256" key="6">
    <source>
        <dbReference type="SAM" id="MobiDB-lite"/>
    </source>
</evidence>
<feature type="compositionally biased region" description="Low complexity" evidence="6">
    <location>
        <begin position="485"/>
        <end position="502"/>
    </location>
</feature>
<dbReference type="EMBL" id="ML977638">
    <property type="protein sequence ID" value="KAF1995480.1"/>
    <property type="molecule type" value="Genomic_DNA"/>
</dbReference>
<feature type="region of interest" description="Disordered" evidence="6">
    <location>
        <begin position="485"/>
        <end position="520"/>
    </location>
</feature>
<dbReference type="EC" id="3.2.1.39" evidence="4"/>
<dbReference type="Gene3D" id="3.20.20.80">
    <property type="entry name" value="Glycosidases"/>
    <property type="match status" value="1"/>
</dbReference>
<feature type="signal peptide" evidence="7">
    <location>
        <begin position="1"/>
        <end position="16"/>
    </location>
</feature>
<evidence type="ECO:0000313" key="8">
    <source>
        <dbReference type="EMBL" id="KAF1995480.1"/>
    </source>
</evidence>
<name>A0A6A5W1A1_9PLEO</name>
<dbReference type="GO" id="GO:0005576">
    <property type="term" value="C:extracellular region"/>
    <property type="evidence" value="ECO:0007669"/>
    <property type="project" value="TreeGrafter"/>
</dbReference>
<keyword evidence="9" id="KW-1185">Reference proteome</keyword>
<feature type="chain" id="PRO_5025565939" description="glucan endo-1,3-beta-D-glucosidase" evidence="7">
    <location>
        <begin position="17"/>
        <end position="601"/>
    </location>
</feature>
<feature type="region of interest" description="Disordered" evidence="6">
    <location>
        <begin position="461"/>
        <end position="480"/>
    </location>
</feature>
<proteinExistence type="inferred from homology"/>
<accession>A0A6A5W1A1</accession>
<dbReference type="InterPro" id="IPR050732">
    <property type="entry name" value="Beta-glucan_modifiers"/>
</dbReference>
<sequence length="601" mass="64249">MLCAHLLTVWLALAAAQVIYTGFNYGATWSNGTFKVAADFEAQFNRAKSLGTSIPFNSARLFTSIQGNSGPSEAFPAAIKTNTSLLLGIWVSPTGIEAELKALDDAFAEHGSNLANLVAGISVGNEDIYSACKDKPENAKAVCTGDASNEIKSRIKEVRNHISSASWKTLFSKPLPIGHTEIASFPVTDEVDFVGMTAYPYWYKQSVANAKQSFFGKLGEVQNGSGETPVWIAETGWPFSGKNNGEAVAGADQMQQYWTEVGCLLFGKYNTWWFQLEKDSHDPDNPDWGILDENKQLRIKNLGCPGENKPPEQEITTPTTTPVRPTSSSLSTEIPNTPSSIWSASDLSMSSATPPNPPSVGTAEPDHPASTLSDQSTQSLGEPSSGSSEKTDITSTPSNSPQSPVTHSPSPTSFVNTASTISPTSMPLATPIATKGSVTDPNTLWITITLCVVVYHEESRRTTSTLSAGPGGNCASLTPIYMEPSSLTSSASTSGSPTPGATDTEEPPTPDILPSTNAFPTLAETPLRLRDIGAQRRPWCHRWGPLPQLLAQLQGDELEPARPLQHGPDQRQPSGGLVPLHRTFEQAREACYGAEPSPLTT</sequence>
<gene>
    <name evidence="8" type="ORF">P154DRAFT_623940</name>
</gene>
<dbReference type="GO" id="GO:0071555">
    <property type="term" value="P:cell wall organization"/>
    <property type="evidence" value="ECO:0007669"/>
    <property type="project" value="TreeGrafter"/>
</dbReference>
<organism evidence="8 9">
    <name type="scientific">Amniculicola lignicola CBS 123094</name>
    <dbReference type="NCBI Taxonomy" id="1392246"/>
    <lineage>
        <taxon>Eukaryota</taxon>
        <taxon>Fungi</taxon>
        <taxon>Dikarya</taxon>
        <taxon>Ascomycota</taxon>
        <taxon>Pezizomycotina</taxon>
        <taxon>Dothideomycetes</taxon>
        <taxon>Pleosporomycetidae</taxon>
        <taxon>Pleosporales</taxon>
        <taxon>Amniculicolaceae</taxon>
        <taxon>Amniculicola</taxon>
    </lineage>
</organism>
<dbReference type="SUPFAM" id="SSF51445">
    <property type="entry name" value="(Trans)glycosidases"/>
    <property type="match status" value="1"/>
</dbReference>
<dbReference type="InterPro" id="IPR017853">
    <property type="entry name" value="GH"/>
</dbReference>
<feature type="compositionally biased region" description="Polar residues" evidence="6">
    <location>
        <begin position="370"/>
        <end position="426"/>
    </location>
</feature>
<comment type="similarity">
    <text evidence="3">Belongs to the glycosyl hydrolase 17 family.</text>
</comment>
<evidence type="ECO:0000256" key="2">
    <source>
        <dbReference type="ARBA" id="ARBA00004196"/>
    </source>
</evidence>
<evidence type="ECO:0000256" key="4">
    <source>
        <dbReference type="ARBA" id="ARBA00012780"/>
    </source>
</evidence>
<evidence type="ECO:0000313" key="9">
    <source>
        <dbReference type="Proteomes" id="UP000799779"/>
    </source>
</evidence>
<comment type="subcellular location">
    <subcellularLocation>
        <location evidence="2">Cell envelope</location>
    </subcellularLocation>
</comment>